<dbReference type="CDD" id="cd02065">
    <property type="entry name" value="B12-binding_like"/>
    <property type="match status" value="1"/>
</dbReference>
<dbReference type="SUPFAM" id="SSF52242">
    <property type="entry name" value="Cobalamin (vitamin B12)-binding domain"/>
    <property type="match status" value="1"/>
</dbReference>
<comment type="caution">
    <text evidence="2">The sequence shown here is derived from an EMBL/GenBank/DDBJ whole genome shotgun (WGS) entry which is preliminary data.</text>
</comment>
<evidence type="ECO:0000259" key="1">
    <source>
        <dbReference type="PROSITE" id="PS51332"/>
    </source>
</evidence>
<dbReference type="PROSITE" id="PS51332">
    <property type="entry name" value="B12_BINDING"/>
    <property type="match status" value="1"/>
</dbReference>
<dbReference type="InterPro" id="IPR006158">
    <property type="entry name" value="Cobalamin-bd"/>
</dbReference>
<name>A0A918LG68_9PSEU</name>
<organism evidence="2 3">
    <name type="scientific">Actinokineospora fastidiosa</name>
    <dbReference type="NCBI Taxonomy" id="1816"/>
    <lineage>
        <taxon>Bacteria</taxon>
        <taxon>Bacillati</taxon>
        <taxon>Actinomycetota</taxon>
        <taxon>Actinomycetes</taxon>
        <taxon>Pseudonocardiales</taxon>
        <taxon>Pseudonocardiaceae</taxon>
        <taxon>Actinokineospora</taxon>
    </lineage>
</organism>
<dbReference type="Proteomes" id="UP000660680">
    <property type="component" value="Unassembled WGS sequence"/>
</dbReference>
<dbReference type="EMBL" id="BMRB01000003">
    <property type="protein sequence ID" value="GGS42847.1"/>
    <property type="molecule type" value="Genomic_DNA"/>
</dbReference>
<dbReference type="Pfam" id="PF02310">
    <property type="entry name" value="B12-binding"/>
    <property type="match status" value="1"/>
</dbReference>
<dbReference type="AlphaFoldDB" id="A0A918LG68"/>
<keyword evidence="3" id="KW-1185">Reference proteome</keyword>
<reference evidence="2" key="2">
    <citation type="submission" date="2020-09" db="EMBL/GenBank/DDBJ databases">
        <authorList>
            <person name="Sun Q."/>
            <person name="Ohkuma M."/>
        </authorList>
    </citation>
    <scope>NUCLEOTIDE SEQUENCE</scope>
    <source>
        <strain evidence="2">JCM 3276</strain>
    </source>
</reference>
<reference evidence="2" key="1">
    <citation type="journal article" date="2014" name="Int. J. Syst. Evol. Microbiol.">
        <title>Complete genome sequence of Corynebacterium casei LMG S-19264T (=DSM 44701T), isolated from a smear-ripened cheese.</title>
        <authorList>
            <consortium name="US DOE Joint Genome Institute (JGI-PGF)"/>
            <person name="Walter F."/>
            <person name="Albersmeier A."/>
            <person name="Kalinowski J."/>
            <person name="Ruckert C."/>
        </authorList>
    </citation>
    <scope>NUCLEOTIDE SEQUENCE</scope>
    <source>
        <strain evidence="2">JCM 3276</strain>
    </source>
</reference>
<gene>
    <name evidence="2" type="ORF">GCM10010171_42350</name>
</gene>
<accession>A0A918LG68</accession>
<protein>
    <submittedName>
        <fullName evidence="2">Methylaspartate mutase</fullName>
    </submittedName>
</protein>
<evidence type="ECO:0000313" key="3">
    <source>
        <dbReference type="Proteomes" id="UP000660680"/>
    </source>
</evidence>
<feature type="domain" description="B12-binding" evidence="1">
    <location>
        <begin position="7"/>
        <end position="142"/>
    </location>
</feature>
<dbReference type="GO" id="GO:0046872">
    <property type="term" value="F:metal ion binding"/>
    <property type="evidence" value="ECO:0007669"/>
    <property type="project" value="InterPro"/>
</dbReference>
<evidence type="ECO:0000313" key="2">
    <source>
        <dbReference type="EMBL" id="GGS42847.1"/>
    </source>
</evidence>
<proteinExistence type="predicted"/>
<dbReference type="InterPro" id="IPR036724">
    <property type="entry name" value="Cobalamin-bd_sf"/>
</dbReference>
<dbReference type="RefSeq" id="WP_229787111.1">
    <property type="nucleotide sequence ID" value="NZ_BMRB01000003.1"/>
</dbReference>
<sequence length="146" mass="15149">MSIEVAGLSAIVTSLSSDAHTWNLVYLQLVLEELGVRVANLGACVPDEVIVGECAERRPDLVVVSSLNGHGCRDGVRLIGALRAEPALVATPVVIGGKLDVAASDNSARLLSAGFDAVFDDTAGLLPFRSFVRTLAGRAGLPIGTR</sequence>
<dbReference type="GO" id="GO:0031419">
    <property type="term" value="F:cobalamin binding"/>
    <property type="evidence" value="ECO:0007669"/>
    <property type="project" value="InterPro"/>
</dbReference>
<dbReference type="Gene3D" id="3.40.50.280">
    <property type="entry name" value="Cobalamin-binding domain"/>
    <property type="match status" value="1"/>
</dbReference>